<comment type="subcellular location">
    <subcellularLocation>
        <location evidence="1">Cell outer membrane</location>
    </subcellularLocation>
</comment>
<keyword evidence="5" id="KW-0998">Cell outer membrane</keyword>
<dbReference type="InterPro" id="IPR011990">
    <property type="entry name" value="TPR-like_helical_dom_sf"/>
</dbReference>
<feature type="domain" description="RagB/SusD" evidence="7">
    <location>
        <begin position="341"/>
        <end position="664"/>
    </location>
</feature>
<proteinExistence type="inferred from homology"/>
<protein>
    <submittedName>
        <fullName evidence="9">RagB/SusD family nutrient uptake outer membrane protein</fullName>
    </submittedName>
</protein>
<keyword evidence="3 6" id="KW-0732">Signal</keyword>
<dbReference type="Gene3D" id="1.25.40.390">
    <property type="match status" value="1"/>
</dbReference>
<gene>
    <name evidence="9" type="ORF">NXW23_17630</name>
</gene>
<accession>A0AA94Y5T7</accession>
<sequence length="664" mass="75347">MKILFKKILYTLVLSVGLISVSSCADYLDVSDEIADNLSLEDVFENKGYVQKWHANIFNSICAYEFMGGAGEENGFSGVWNLLSGEVTANGGSAYTTMINGFTADTAPFHRWSSIYAYIRQSMILLEHIKPVGDPNSLSDTYLSSVQVERMKMEAKFFIAYNYLSLFELYGPVPIIKEIADPNDPNFTDYPRASVDEMVAYIDGLFGEVINSDAIPETTFASGGASENRDHSDHNNAKYALSEAVRPTKAAALALRARLWVYAASPLFNGGYTEAVQTVNYDGTPIFPASNPEKWKTAKQHLETFLNFAEDMGYGLFEVEEEGIVNADKSVYELFQYYNDEIIWATNQNGYYAVSSAMEKRSNPRGVYNGWANLGVFQETVDAFFMSNGLEINDSGSGYSEEGFADLPNRINEDKRVDKNVYNMYHGREPRFYAAITYEGRSWHVQPPGNANYVTSFAKGGDTDLSRLENPKTGYMLYKFKNRQVYGTTRPASGGKLELFKQWARPNILLRLADFYLYYAEACNEVDPGDPNVIEYLDRVRRRAGIPGYKELKEQGKKDIIGNQEKQRWAIQRERQVEFLCEGQRYFDVRRWMTANDANNPYDQQITRSGMDMTQPNQGVGVGSFFNRVVLERRAWTRAMLLYPIPYTEIQRSPGKILIQNPLW</sequence>
<dbReference type="Pfam" id="PF07980">
    <property type="entry name" value="SusD_RagB"/>
    <property type="match status" value="1"/>
</dbReference>
<dbReference type="Proteomes" id="UP001060260">
    <property type="component" value="Chromosome"/>
</dbReference>
<evidence type="ECO:0000256" key="1">
    <source>
        <dbReference type="ARBA" id="ARBA00004442"/>
    </source>
</evidence>
<feature type="signal peptide" evidence="6">
    <location>
        <begin position="1"/>
        <end position="25"/>
    </location>
</feature>
<evidence type="ECO:0000256" key="5">
    <source>
        <dbReference type="ARBA" id="ARBA00023237"/>
    </source>
</evidence>
<evidence type="ECO:0000259" key="8">
    <source>
        <dbReference type="Pfam" id="PF14322"/>
    </source>
</evidence>
<evidence type="ECO:0000256" key="3">
    <source>
        <dbReference type="ARBA" id="ARBA00022729"/>
    </source>
</evidence>
<evidence type="ECO:0000256" key="2">
    <source>
        <dbReference type="ARBA" id="ARBA00006275"/>
    </source>
</evidence>
<evidence type="ECO:0000256" key="6">
    <source>
        <dbReference type="SAM" id="SignalP"/>
    </source>
</evidence>
<dbReference type="InterPro" id="IPR033985">
    <property type="entry name" value="SusD-like_N"/>
</dbReference>
<dbReference type="GO" id="GO:0009279">
    <property type="term" value="C:cell outer membrane"/>
    <property type="evidence" value="ECO:0007669"/>
    <property type="project" value="UniProtKB-SubCell"/>
</dbReference>
<dbReference type="PROSITE" id="PS51257">
    <property type="entry name" value="PROKAR_LIPOPROTEIN"/>
    <property type="match status" value="1"/>
</dbReference>
<organism evidence="9 10">
    <name type="scientific">Bacteroides caccae</name>
    <dbReference type="NCBI Taxonomy" id="47678"/>
    <lineage>
        <taxon>Bacteria</taxon>
        <taxon>Pseudomonadati</taxon>
        <taxon>Bacteroidota</taxon>
        <taxon>Bacteroidia</taxon>
        <taxon>Bacteroidales</taxon>
        <taxon>Bacteroidaceae</taxon>
        <taxon>Bacteroides</taxon>
    </lineage>
</organism>
<feature type="domain" description="SusD-like N-terminal" evidence="8">
    <location>
        <begin position="104"/>
        <end position="202"/>
    </location>
</feature>
<reference evidence="9" key="1">
    <citation type="submission" date="2022-08" db="EMBL/GenBank/DDBJ databases">
        <title>Genome Sequencing of Bacteroides fragilis Group Isolates with Nanopore Technology.</title>
        <authorList>
            <person name="Tisza M.J."/>
            <person name="Smith D."/>
            <person name="Dekker J.P."/>
        </authorList>
    </citation>
    <scope>NUCLEOTIDE SEQUENCE</scope>
    <source>
        <strain evidence="9">BFG-474</strain>
    </source>
</reference>
<evidence type="ECO:0000313" key="9">
    <source>
        <dbReference type="EMBL" id="UVQ96125.1"/>
    </source>
</evidence>
<evidence type="ECO:0000256" key="4">
    <source>
        <dbReference type="ARBA" id="ARBA00023136"/>
    </source>
</evidence>
<dbReference type="InterPro" id="IPR012944">
    <property type="entry name" value="SusD_RagB_dom"/>
</dbReference>
<keyword evidence="4" id="KW-0472">Membrane</keyword>
<feature type="chain" id="PRO_5041661782" evidence="6">
    <location>
        <begin position="26"/>
        <end position="664"/>
    </location>
</feature>
<dbReference type="RefSeq" id="WP_022041858.1">
    <property type="nucleotide sequence ID" value="NZ_CAXSYJ010000008.1"/>
</dbReference>
<evidence type="ECO:0000313" key="10">
    <source>
        <dbReference type="Proteomes" id="UP001060260"/>
    </source>
</evidence>
<dbReference type="SUPFAM" id="SSF48452">
    <property type="entry name" value="TPR-like"/>
    <property type="match status" value="1"/>
</dbReference>
<name>A0AA94Y5T7_9BACE</name>
<comment type="similarity">
    <text evidence="2">Belongs to the SusD family.</text>
</comment>
<dbReference type="Pfam" id="PF14322">
    <property type="entry name" value="SusD-like_3"/>
    <property type="match status" value="1"/>
</dbReference>
<dbReference type="AlphaFoldDB" id="A0AA94Y5T7"/>
<dbReference type="EMBL" id="CP103166">
    <property type="protein sequence ID" value="UVQ96125.1"/>
    <property type="molecule type" value="Genomic_DNA"/>
</dbReference>
<evidence type="ECO:0000259" key="7">
    <source>
        <dbReference type="Pfam" id="PF07980"/>
    </source>
</evidence>